<protein>
    <submittedName>
        <fullName evidence="3">Uncharacterized protein</fullName>
    </submittedName>
</protein>
<feature type="compositionally biased region" description="Polar residues" evidence="2">
    <location>
        <begin position="217"/>
        <end position="237"/>
    </location>
</feature>
<dbReference type="Proteomes" id="UP000249061">
    <property type="component" value="Unassembled WGS sequence"/>
</dbReference>
<feature type="compositionally biased region" description="Polar residues" evidence="2">
    <location>
        <begin position="287"/>
        <end position="298"/>
    </location>
</feature>
<feature type="compositionally biased region" description="Low complexity" evidence="2">
    <location>
        <begin position="47"/>
        <end position="62"/>
    </location>
</feature>
<reference evidence="3 4" key="1">
    <citation type="submission" date="2017-08" db="EMBL/GenBank/DDBJ databases">
        <title>Infants hospitalized years apart are colonized by the same room-sourced microbial strains.</title>
        <authorList>
            <person name="Brooks B."/>
            <person name="Olm M.R."/>
            <person name="Firek B.A."/>
            <person name="Baker R."/>
            <person name="Thomas B.C."/>
            <person name="Morowitz M.J."/>
            <person name="Banfield J.F."/>
        </authorList>
    </citation>
    <scope>NUCLEOTIDE SEQUENCE [LARGE SCALE GENOMIC DNA]</scope>
    <source>
        <strain evidence="3">S2_003_000_R2_14</strain>
    </source>
</reference>
<feature type="region of interest" description="Disordered" evidence="2">
    <location>
        <begin position="45"/>
        <end position="90"/>
    </location>
</feature>
<dbReference type="AlphaFoldDB" id="A0A2W5T8C5"/>
<accession>A0A2W5T8C5</accession>
<evidence type="ECO:0000256" key="1">
    <source>
        <dbReference type="PROSITE-ProRule" id="PRU00339"/>
    </source>
</evidence>
<dbReference type="PROSITE" id="PS50005">
    <property type="entry name" value="TPR"/>
    <property type="match status" value="1"/>
</dbReference>
<feature type="compositionally biased region" description="Basic and acidic residues" evidence="2">
    <location>
        <begin position="78"/>
        <end position="90"/>
    </location>
</feature>
<feature type="compositionally biased region" description="Pro residues" evidence="2">
    <location>
        <begin position="268"/>
        <end position="284"/>
    </location>
</feature>
<gene>
    <name evidence="3" type="ORF">DI536_20295</name>
</gene>
<dbReference type="InterPro" id="IPR011990">
    <property type="entry name" value="TPR-like_helical_dom_sf"/>
</dbReference>
<evidence type="ECO:0000313" key="4">
    <source>
        <dbReference type="Proteomes" id="UP000249061"/>
    </source>
</evidence>
<feature type="region of interest" description="Disordered" evidence="2">
    <location>
        <begin position="139"/>
        <end position="249"/>
    </location>
</feature>
<proteinExistence type="predicted"/>
<organism evidence="3 4">
    <name type="scientific">Archangium gephyra</name>
    <dbReference type="NCBI Taxonomy" id="48"/>
    <lineage>
        <taxon>Bacteria</taxon>
        <taxon>Pseudomonadati</taxon>
        <taxon>Myxococcota</taxon>
        <taxon>Myxococcia</taxon>
        <taxon>Myxococcales</taxon>
        <taxon>Cystobacterineae</taxon>
        <taxon>Archangiaceae</taxon>
        <taxon>Archangium</taxon>
    </lineage>
</organism>
<evidence type="ECO:0000256" key="2">
    <source>
        <dbReference type="SAM" id="MobiDB-lite"/>
    </source>
</evidence>
<comment type="caution">
    <text evidence="3">The sequence shown here is derived from an EMBL/GenBank/DDBJ whole genome shotgun (WGS) entry which is preliminary data.</text>
</comment>
<name>A0A2W5T8C5_9BACT</name>
<dbReference type="EMBL" id="QFQP01000018">
    <property type="protein sequence ID" value="PZR10177.1"/>
    <property type="molecule type" value="Genomic_DNA"/>
</dbReference>
<dbReference type="SUPFAM" id="SSF48452">
    <property type="entry name" value="TPR-like"/>
    <property type="match status" value="1"/>
</dbReference>
<feature type="repeat" description="TPR" evidence="1">
    <location>
        <begin position="6"/>
        <end position="39"/>
    </location>
</feature>
<dbReference type="InterPro" id="IPR019734">
    <property type="entry name" value="TPR_rpt"/>
</dbReference>
<sequence>MSKDRAAQLVEAGIWLKLSGDREGASKLFERALKLDPGNEKAAELLGGAPVPGEGEVEAVAESRPRRNSPVPVPGAHPFERSADPLPGDRDRELAAGVVKTPTPPPSIDSDWGRLTGAVTPLPSIPPVAPVIAPAVPTPGMFDAPQPSSKSGTMQLFSTEVSGQSPAPSSKSGTMQLFSTEVSGQSLVPSSKSGTMQLFADIDLEPEPEPEPGPAPSSKSGTMQLFPQQPAKPSTMQLYPEQPAPRTTMPQFVAPVRTVTLGEEPLDDSPPPSTPPIFAAPPPESATSDSGNAWTWTPGSDDREPLAPRPSPHLAPSAESAWDARTNPGIKLDEVAGRDRALDLLSSDSKITRAAADRQEELRVIIRGARDLLDLDDHTGAMELISKAQGLAPDDPEVVALRERSEKTLLTMFESKLGRLETVPRVLLKDDEIIWLNLDHRAGFVLAQIDGTVTFDDLFSVSGMSRIDTARILAQLIDEGVISRG</sequence>
<keyword evidence="1" id="KW-0802">TPR repeat</keyword>
<feature type="compositionally biased region" description="Polar residues" evidence="2">
    <location>
        <begin position="146"/>
        <end position="196"/>
    </location>
</feature>
<evidence type="ECO:0000313" key="3">
    <source>
        <dbReference type="EMBL" id="PZR10177.1"/>
    </source>
</evidence>
<feature type="region of interest" description="Disordered" evidence="2">
    <location>
        <begin position="261"/>
        <end position="322"/>
    </location>
</feature>